<sequence>MLAAKKTLLKKSGSKSKPTKEINKKTSQEKAKPKRKKPTKKEAELELHPRDDIVVLEKDPLFETGCKLPHVSKVANSRLIFRAIYLKNNKRLTKLLKDGSLIYELYTKSVDNSETPYEAALKVQDSEILETILDEFLGKKFDNRRKNNRVDPCRIGKLHTGRYHPLSLAARNVTFIRKLTASRGSREGNNAFTESESKVLKNRNNVLKTLVKAGPTDAQLDIVKKFLTHDLFGVVLRIHDVPELLLVGQHKAAGYIIESDLKYRRSGFNNLFKDVLLLTTEDLPYCPPSACRYINKRVYKLSPFHCAAANPNSKYLAKLLSVQPDVHILDAKGRRPIHYAAGCSSPDTLNLLLKWSANISDTDSTRRIPLHYAIEANRSENVKVLLEHNKKAGVIDLFAEQFGAGGVNRRTPDSLTPLHYVAKHGFLEIAELLLKHGAEVNAKLSVSEKQSTPLMLASASGHLTMARLLVQHGAVVEQQDRMGCTALTYACKNGATSVLTYFLRLGARADRPDNSGNTPVHYAAAYGWLLTMRTLLDAGVDPNVYNMWRTTPVSVAYLKSHIGIVQELLTHGKVDINFTDDCGMSLLFHACSSDLGEKDLCEDITYMVEEKGASCKILDNSGRSPLHYLAKAVVSVDKDQSSDKQDEDKRRALLQSVDIAKLLLRNGCPLNAIDQDGVTAAMTVVGHGQNYPLAEYLLSVGGKISVAPAAPGECPPSTMMHNLATNIWNASGNLTALLSLLKNKKHHDEVTKMCGLVDSDGFTPLLRACYYARQGPERPYPVTVSTLNVPRDDYLLRPQIRVNPWVPVREFIQALVTVFHSDPNAKMTKKYFSLDDTPSPNSSSWWFRTDLAEKTPAHIVVYGTDPDLTEVPGEKPCLNALNAGFMFRDLVNHGANVNVRDLQGLTLLGSCINEERHEILHFLKTQSACDFNLPIKERIGDEEEEIQPLLYASRRGQPGCASMINGLIDCGSNINAAVSATGMKCLHLLVANVTPRLLEDILKVVDKLAEKGYDFNSKCCEGKSALHYALRAHTGNMAASMELEVKLLQLGSDPGLQDAMGRTALHYIFKTATPNYRFSSNSDPAEMTQLISRNMRRGQINLRDKHGKTALHFAAEKGAAICCMYLTTVGADPNIEDNDGNTPLALAVRNKFDGCASNLIQGKASLKSKVIIFSPKEIQRRKALEKKKEQNEEEDSSPKPWIWQPASFVTEDEAVREVQLYQMAVENNLNGVAMFITGADVRSSALTMLDAVQIAFKTCMYHTGLRLLHTNTDPSMLSEPLEHGRTLLHALALSCQKSKNRSDPTLLKLAEWFINAGLRPDAPDNFGCIPAQYAILHRHFDLANYLAGKHPMNTLIHTWTNQSTGIHFRNFMKKLIDIKIDLEQVFDLPLNPELVALNVSRCSKLDPDYFSEYPKDKTTALIVCINCGQFGLTKKLLQCGANPNTPDGAGLSPLMHAIKRNQVNFVKLLLDFNFDPTKQPTLATTKTKKWHDATSVFKLKTARNVSFNDESDDSAEDIEEDSSDEEKEEPNQSATPQNKSNHQEGLPVKKTSPVNLDQKDKDGRTALHYVARPHSEGTYDHGEMASLLTQNGCALVRSKAGLNPYHEAVQSGAVVVARLLKAKFRLSSERSKTMLEKHLGEPVNDGVPAPVKTWPDVDKPAQHVLQRHTSEQNEATYIHTVDDNCNVNNGELVKDAELDRYYDVLMTKVDVKRGNWGLYNFYQIQLVYQPAKNLYILFTRWGRIGDDGQYQHTPFAEREAAVKEFAKVFREKSGNKWEDINKYEQKPRKYRLVEDVARQAPPPQKDVDIDLKTHVVSALPKHIARVVTILMDPKSMQESMKNTGGLDTKSLPFGQLNKERLLQGQKLLQQIEKHLEDVEEYRKKAEATDEDKAAYQKNLEMIADLSNDYFHVIPRSNFSYENLEPLDKRTTLTIQMYNLSNLLHYQAACKLVLAAMWHKQEYNPVDFVYHSMGCKMQLMSQDELMAQTILRYIQSYEEKDFNVQAIFRLERKGEKERMAASRIQGERRLLWHGTNTCNLLSILHRGLVVSPPGASTIGCRYGKGIYFSDSFSMSTKYANSNKAKFVLLCEVAMGEVIDYVKELEDNKDHPTLETDLLSTTNRKASDTLMVRGGNHYTPTDWFTLPTGERLPLGKTRHEYNAGGSIHTQYVVRDPVAVTLRYLVQFS</sequence>
<feature type="repeat" description="ANK" evidence="9">
    <location>
        <begin position="482"/>
        <end position="514"/>
    </location>
</feature>
<evidence type="ECO:0000256" key="5">
    <source>
        <dbReference type="ARBA" id="ARBA00022737"/>
    </source>
</evidence>
<dbReference type="Pfam" id="PF12796">
    <property type="entry name" value="Ank_2"/>
    <property type="match status" value="4"/>
</dbReference>
<dbReference type="InterPro" id="IPR036770">
    <property type="entry name" value="Ankyrin_rpt-contain_sf"/>
</dbReference>
<dbReference type="SMART" id="SM00773">
    <property type="entry name" value="WGR"/>
    <property type="match status" value="1"/>
</dbReference>
<gene>
    <name evidence="16" type="ORF">ElyMa_001868000</name>
</gene>
<feature type="domain" description="PARP catalytic" evidence="13">
    <location>
        <begin position="1963"/>
        <end position="2186"/>
    </location>
</feature>
<name>A0AAV4EPF4_9GAST</name>
<dbReference type="Pfam" id="PF02877">
    <property type="entry name" value="PARP_reg"/>
    <property type="match status" value="1"/>
</dbReference>
<dbReference type="Gene3D" id="3.90.228.10">
    <property type="match status" value="1"/>
</dbReference>
<organism evidence="16 17">
    <name type="scientific">Elysia marginata</name>
    <dbReference type="NCBI Taxonomy" id="1093978"/>
    <lineage>
        <taxon>Eukaryota</taxon>
        <taxon>Metazoa</taxon>
        <taxon>Spiralia</taxon>
        <taxon>Lophotrochozoa</taxon>
        <taxon>Mollusca</taxon>
        <taxon>Gastropoda</taxon>
        <taxon>Heterobranchia</taxon>
        <taxon>Euthyneura</taxon>
        <taxon>Panpulmonata</taxon>
        <taxon>Sacoglossa</taxon>
        <taxon>Placobranchoidea</taxon>
        <taxon>Plakobranchidae</taxon>
        <taxon>Elysia</taxon>
    </lineage>
</organism>
<dbReference type="Gene3D" id="2.20.140.10">
    <property type="entry name" value="WGR domain"/>
    <property type="match status" value="1"/>
</dbReference>
<dbReference type="GO" id="GO:0003950">
    <property type="term" value="F:NAD+ poly-ADP-ribosyltransferase activity"/>
    <property type="evidence" value="ECO:0007669"/>
    <property type="project" value="UniProtKB-UniRule"/>
</dbReference>
<feature type="repeat" description="ANK" evidence="9">
    <location>
        <begin position="413"/>
        <end position="445"/>
    </location>
</feature>
<dbReference type="PROSITE" id="PS50088">
    <property type="entry name" value="ANK_REPEAT"/>
    <property type="match status" value="6"/>
</dbReference>
<dbReference type="Pfam" id="PF00644">
    <property type="entry name" value="PARP"/>
    <property type="match status" value="1"/>
</dbReference>
<feature type="repeat" description="ANK" evidence="9">
    <location>
        <begin position="449"/>
        <end position="481"/>
    </location>
</feature>
<keyword evidence="11" id="KW-0175">Coiled coil</keyword>
<dbReference type="SUPFAM" id="SSF56399">
    <property type="entry name" value="ADP-ribosylation"/>
    <property type="match status" value="1"/>
</dbReference>
<evidence type="ECO:0000259" key="14">
    <source>
        <dbReference type="PROSITE" id="PS51060"/>
    </source>
</evidence>
<evidence type="ECO:0000313" key="16">
    <source>
        <dbReference type="EMBL" id="GFR62300.1"/>
    </source>
</evidence>
<dbReference type="PANTHER" id="PTHR24198">
    <property type="entry name" value="ANKYRIN REPEAT AND PROTEIN KINASE DOMAIN-CONTAINING PROTEIN"/>
    <property type="match status" value="1"/>
</dbReference>
<dbReference type="Gene3D" id="1.25.40.20">
    <property type="entry name" value="Ankyrin repeat-containing domain"/>
    <property type="match status" value="9"/>
</dbReference>
<dbReference type="PROSITE" id="PS50297">
    <property type="entry name" value="ANK_REP_REGION"/>
    <property type="match status" value="5"/>
</dbReference>
<dbReference type="InterPro" id="IPR036616">
    <property type="entry name" value="Poly(ADP-ribose)pol_reg_dom_sf"/>
</dbReference>
<accession>A0AAV4EPF4</accession>
<dbReference type="SUPFAM" id="SSF142921">
    <property type="entry name" value="WGR domain-like"/>
    <property type="match status" value="1"/>
</dbReference>
<dbReference type="SMART" id="SM00248">
    <property type="entry name" value="ANK"/>
    <property type="match status" value="27"/>
</dbReference>
<evidence type="ECO:0000256" key="2">
    <source>
        <dbReference type="ARBA" id="ARBA00022676"/>
    </source>
</evidence>
<keyword evidence="5" id="KW-0677">Repeat</keyword>
<feature type="domain" description="PARP alpha-helical" evidence="14">
    <location>
        <begin position="1816"/>
        <end position="1953"/>
    </location>
</feature>
<feature type="compositionally biased region" description="Polar residues" evidence="12">
    <location>
        <begin position="1531"/>
        <end position="1540"/>
    </location>
</feature>
<feature type="compositionally biased region" description="Acidic residues" evidence="12">
    <location>
        <begin position="1509"/>
        <end position="1528"/>
    </location>
</feature>
<feature type="coiled-coil region" evidence="11">
    <location>
        <begin position="1864"/>
        <end position="1898"/>
    </location>
</feature>
<dbReference type="InterPro" id="IPR012317">
    <property type="entry name" value="Poly(ADP-ribose)pol_cat_dom"/>
</dbReference>
<dbReference type="InterPro" id="IPR008893">
    <property type="entry name" value="WGR_domain"/>
</dbReference>
<dbReference type="Gene3D" id="1.20.142.10">
    <property type="entry name" value="Poly(ADP-ribose) polymerase, regulatory domain"/>
    <property type="match status" value="1"/>
</dbReference>
<proteinExistence type="predicted"/>
<keyword evidence="4" id="KW-0548">Nucleotidyltransferase</keyword>
<feature type="repeat" description="ANK" evidence="9">
    <location>
        <begin position="515"/>
        <end position="547"/>
    </location>
</feature>
<dbReference type="PROSITE" id="PS51059">
    <property type="entry name" value="PARP_CATALYTIC"/>
    <property type="match status" value="1"/>
</dbReference>
<dbReference type="InterPro" id="IPR004102">
    <property type="entry name" value="Poly(ADP-ribose)pol_reg_dom"/>
</dbReference>
<evidence type="ECO:0000259" key="15">
    <source>
        <dbReference type="PROSITE" id="PS51977"/>
    </source>
</evidence>
<evidence type="ECO:0000259" key="13">
    <source>
        <dbReference type="PROSITE" id="PS51059"/>
    </source>
</evidence>
<evidence type="ECO:0000256" key="9">
    <source>
        <dbReference type="PROSITE-ProRule" id="PRU00023"/>
    </source>
</evidence>
<evidence type="ECO:0000256" key="11">
    <source>
        <dbReference type="SAM" id="Coils"/>
    </source>
</evidence>
<evidence type="ECO:0000256" key="3">
    <source>
        <dbReference type="ARBA" id="ARBA00022679"/>
    </source>
</evidence>
<feature type="repeat" description="ANK" evidence="9">
    <location>
        <begin position="332"/>
        <end position="364"/>
    </location>
</feature>
<keyword evidence="7 9" id="KW-0040">ANK repeat</keyword>
<dbReference type="EMBL" id="BMAT01003789">
    <property type="protein sequence ID" value="GFR62300.1"/>
    <property type="molecule type" value="Genomic_DNA"/>
</dbReference>
<dbReference type="SUPFAM" id="SSF47587">
    <property type="entry name" value="Domain of poly(ADP-ribose) polymerase"/>
    <property type="match status" value="1"/>
</dbReference>
<protein>
    <recommendedName>
        <fullName evidence="10">Poly [ADP-ribose] polymerase</fullName>
        <shortName evidence="10">PARP</shortName>
        <ecNumber evidence="10">2.4.2.-</ecNumber>
    </recommendedName>
</protein>
<evidence type="ECO:0000256" key="1">
    <source>
        <dbReference type="ARBA" id="ARBA00004123"/>
    </source>
</evidence>
<reference evidence="16 17" key="1">
    <citation type="journal article" date="2021" name="Elife">
        <title>Chloroplast acquisition without the gene transfer in kleptoplastic sea slugs, Plakobranchus ocellatus.</title>
        <authorList>
            <person name="Maeda T."/>
            <person name="Takahashi S."/>
            <person name="Yoshida T."/>
            <person name="Shimamura S."/>
            <person name="Takaki Y."/>
            <person name="Nagai Y."/>
            <person name="Toyoda A."/>
            <person name="Suzuki Y."/>
            <person name="Arimoto A."/>
            <person name="Ishii H."/>
            <person name="Satoh N."/>
            <person name="Nishiyama T."/>
            <person name="Hasebe M."/>
            <person name="Maruyama T."/>
            <person name="Minagawa J."/>
            <person name="Obokata J."/>
            <person name="Shigenobu S."/>
        </authorList>
    </citation>
    <scope>NUCLEOTIDE SEQUENCE [LARGE SCALE GENOMIC DNA]</scope>
</reference>
<evidence type="ECO:0000256" key="10">
    <source>
        <dbReference type="RuleBase" id="RU362114"/>
    </source>
</evidence>
<evidence type="ECO:0000256" key="6">
    <source>
        <dbReference type="ARBA" id="ARBA00023027"/>
    </source>
</evidence>
<keyword evidence="17" id="KW-1185">Reference proteome</keyword>
<dbReference type="PANTHER" id="PTHR24198:SF165">
    <property type="entry name" value="ANKYRIN REPEAT-CONTAINING PROTEIN-RELATED"/>
    <property type="match status" value="1"/>
</dbReference>
<feature type="compositionally biased region" description="Basic and acidic residues" evidence="12">
    <location>
        <begin position="18"/>
        <end position="31"/>
    </location>
</feature>
<dbReference type="Proteomes" id="UP000762676">
    <property type="component" value="Unassembled WGS sequence"/>
</dbReference>
<feature type="domain" description="WGR" evidence="15">
    <location>
        <begin position="1689"/>
        <end position="1790"/>
    </location>
</feature>
<dbReference type="PROSITE" id="PS51060">
    <property type="entry name" value="PARP_ALPHA_HD"/>
    <property type="match status" value="1"/>
</dbReference>
<dbReference type="GO" id="GO:0016779">
    <property type="term" value="F:nucleotidyltransferase activity"/>
    <property type="evidence" value="ECO:0007669"/>
    <property type="project" value="UniProtKB-KW"/>
</dbReference>
<evidence type="ECO:0000256" key="8">
    <source>
        <dbReference type="ARBA" id="ARBA00023242"/>
    </source>
</evidence>
<feature type="repeat" description="ANK" evidence="9">
    <location>
        <begin position="1106"/>
        <end position="1138"/>
    </location>
</feature>
<evidence type="ECO:0000256" key="7">
    <source>
        <dbReference type="ARBA" id="ARBA00023043"/>
    </source>
</evidence>
<dbReference type="SUPFAM" id="SSF48403">
    <property type="entry name" value="Ankyrin repeat"/>
    <property type="match status" value="5"/>
</dbReference>
<feature type="region of interest" description="Disordered" evidence="12">
    <location>
        <begin position="1"/>
        <end position="44"/>
    </location>
</feature>
<keyword evidence="2 10" id="KW-0328">Glycosyltransferase</keyword>
<keyword evidence="3 10" id="KW-0808">Transferase</keyword>
<comment type="subcellular location">
    <subcellularLocation>
        <location evidence="1">Nucleus</location>
    </subcellularLocation>
</comment>
<evidence type="ECO:0000313" key="17">
    <source>
        <dbReference type="Proteomes" id="UP000762676"/>
    </source>
</evidence>
<feature type="region of interest" description="Disordered" evidence="12">
    <location>
        <begin position="1507"/>
        <end position="1562"/>
    </location>
</feature>
<evidence type="ECO:0000256" key="12">
    <source>
        <dbReference type="SAM" id="MobiDB-lite"/>
    </source>
</evidence>
<dbReference type="InterPro" id="IPR002110">
    <property type="entry name" value="Ankyrin_rpt"/>
</dbReference>
<dbReference type="CDD" id="cd07997">
    <property type="entry name" value="WGR_PARP"/>
    <property type="match status" value="1"/>
</dbReference>
<dbReference type="PROSITE" id="PS51977">
    <property type="entry name" value="WGR"/>
    <property type="match status" value="1"/>
</dbReference>
<keyword evidence="6 10" id="KW-0520">NAD</keyword>
<dbReference type="Pfam" id="PF05406">
    <property type="entry name" value="WGR"/>
    <property type="match status" value="1"/>
</dbReference>
<dbReference type="EC" id="2.4.2.-" evidence="10"/>
<dbReference type="Pfam" id="PF00023">
    <property type="entry name" value="Ank"/>
    <property type="match status" value="1"/>
</dbReference>
<dbReference type="InterPro" id="IPR036930">
    <property type="entry name" value="WGR_dom_sf"/>
</dbReference>
<evidence type="ECO:0000256" key="4">
    <source>
        <dbReference type="ARBA" id="ARBA00022695"/>
    </source>
</evidence>
<comment type="caution">
    <text evidence="16">The sequence shown here is derived from an EMBL/GenBank/DDBJ whole genome shotgun (WGS) entry which is preliminary data.</text>
</comment>
<keyword evidence="8" id="KW-0539">Nucleus</keyword>
<dbReference type="GO" id="GO:0005634">
    <property type="term" value="C:nucleus"/>
    <property type="evidence" value="ECO:0007669"/>
    <property type="project" value="UniProtKB-SubCell"/>
</dbReference>